<evidence type="ECO:0000256" key="1">
    <source>
        <dbReference type="ARBA" id="ARBA00007637"/>
    </source>
</evidence>
<dbReference type="InterPro" id="IPR001509">
    <property type="entry name" value="Epimerase_deHydtase"/>
</dbReference>
<comment type="caution">
    <text evidence="3">The sequence shown here is derived from an EMBL/GenBank/DDBJ whole genome shotgun (WGS) entry which is preliminary data.</text>
</comment>
<dbReference type="SUPFAM" id="SSF51735">
    <property type="entry name" value="NAD(P)-binding Rossmann-fold domains"/>
    <property type="match status" value="1"/>
</dbReference>
<evidence type="ECO:0000313" key="4">
    <source>
        <dbReference type="EMBL" id="TMQ65544.1"/>
    </source>
</evidence>
<sequence length="301" mass="32485">MKLYLVTGGAGFIGSHIAETLIARGARVRVLDNLSTGKRKNIPEGAELVEADITDLESIRSAFASVDGVFHCAALPRVQDSIERPLETHGPNITGTLNVLLAARDAGVKRLVYSASSSAYGDTDQLPQPETLLPRPKSPYGLQKYVGEHYARLFAELYGLETVSLRYFNVYGPRMADEGAYVTVIAVFLRQGKAGQLLSITGDGTQTRDFTHVRDVVDANLRAMESPKVGRGEVINIGAGANNSVNEVAALIGRPTTNLPPRVEPHDTLADNQLARRLLDWKPTVDFATAVAELKSLHGIA</sequence>
<evidence type="ECO:0000313" key="3">
    <source>
        <dbReference type="EMBL" id="TMQ56090.1"/>
    </source>
</evidence>
<dbReference type="AlphaFoldDB" id="A0A538SXG4"/>
<organism evidence="3 6">
    <name type="scientific">Eiseniibacteriota bacterium</name>
    <dbReference type="NCBI Taxonomy" id="2212470"/>
    <lineage>
        <taxon>Bacteria</taxon>
        <taxon>Candidatus Eiseniibacteriota</taxon>
    </lineage>
</organism>
<dbReference type="EMBL" id="VBOU01000006">
    <property type="protein sequence ID" value="TMQ56090.1"/>
    <property type="molecule type" value="Genomic_DNA"/>
</dbReference>
<dbReference type="PANTHER" id="PTHR43000">
    <property type="entry name" value="DTDP-D-GLUCOSE 4,6-DEHYDRATASE-RELATED"/>
    <property type="match status" value="1"/>
</dbReference>
<dbReference type="Proteomes" id="UP000319829">
    <property type="component" value="Unassembled WGS sequence"/>
</dbReference>
<comment type="similarity">
    <text evidence="1">Belongs to the NAD(P)-dependent epimerase/dehydratase family.</text>
</comment>
<dbReference type="Pfam" id="PF01370">
    <property type="entry name" value="Epimerase"/>
    <property type="match status" value="1"/>
</dbReference>
<proteinExistence type="inferred from homology"/>
<reference evidence="5 6" key="1">
    <citation type="journal article" date="2019" name="Nat. Microbiol.">
        <title>Mediterranean grassland soil C-N compound turnover is dependent on rainfall and depth, and is mediated by genomically divergent microorganisms.</title>
        <authorList>
            <person name="Diamond S."/>
            <person name="Andeer P.F."/>
            <person name="Li Z."/>
            <person name="Crits-Christoph A."/>
            <person name="Burstein D."/>
            <person name="Anantharaman K."/>
            <person name="Lane K.R."/>
            <person name="Thomas B.C."/>
            <person name="Pan C."/>
            <person name="Northen T.R."/>
            <person name="Banfield J.F."/>
        </authorList>
    </citation>
    <scope>NUCLEOTIDE SEQUENCE [LARGE SCALE GENOMIC DNA]</scope>
    <source>
        <strain evidence="3">WS_4</strain>
        <strain evidence="4">WS_7</strain>
    </source>
</reference>
<dbReference type="SMART" id="SM00822">
    <property type="entry name" value="PKS_KR"/>
    <property type="match status" value="1"/>
</dbReference>
<feature type="domain" description="Ketoreductase" evidence="2">
    <location>
        <begin position="2"/>
        <end position="139"/>
    </location>
</feature>
<dbReference type="Gene3D" id="3.40.50.720">
    <property type="entry name" value="NAD(P)-binding Rossmann-like Domain"/>
    <property type="match status" value="1"/>
</dbReference>
<dbReference type="EMBL" id="VBOX01000018">
    <property type="protein sequence ID" value="TMQ65544.1"/>
    <property type="molecule type" value="Genomic_DNA"/>
</dbReference>
<evidence type="ECO:0000313" key="6">
    <source>
        <dbReference type="Proteomes" id="UP000319829"/>
    </source>
</evidence>
<dbReference type="Proteomes" id="UP000317366">
    <property type="component" value="Unassembled WGS sequence"/>
</dbReference>
<protein>
    <submittedName>
        <fullName evidence="3">NAD-dependent epimerase/dehydratase family protein</fullName>
    </submittedName>
</protein>
<accession>A0A538SXG4</accession>
<dbReference type="InterPro" id="IPR036291">
    <property type="entry name" value="NAD(P)-bd_dom_sf"/>
</dbReference>
<gene>
    <name evidence="3" type="ORF">E6K74_01120</name>
    <name evidence="4" type="ORF">E6K77_02625</name>
</gene>
<dbReference type="InterPro" id="IPR057326">
    <property type="entry name" value="KR_dom"/>
</dbReference>
<name>A0A538SXG4_UNCEI</name>
<evidence type="ECO:0000313" key="5">
    <source>
        <dbReference type="Proteomes" id="UP000317366"/>
    </source>
</evidence>
<evidence type="ECO:0000259" key="2">
    <source>
        <dbReference type="SMART" id="SM00822"/>
    </source>
</evidence>
<dbReference type="Gene3D" id="3.90.25.10">
    <property type="entry name" value="UDP-galactose 4-epimerase, domain 1"/>
    <property type="match status" value="1"/>
</dbReference>